<dbReference type="InterPro" id="IPR029099">
    <property type="entry name" value="Pribosyltran_N"/>
</dbReference>
<comment type="cofactor">
    <cofactor evidence="12">
        <name>Mg(2+)</name>
        <dbReference type="ChEBI" id="CHEBI:18420"/>
    </cofactor>
    <text evidence="12">Binds 2 Mg(2+) ions per subunit.</text>
</comment>
<evidence type="ECO:0000256" key="7">
    <source>
        <dbReference type="ARBA" id="ARBA00022840"/>
    </source>
</evidence>
<dbReference type="SUPFAM" id="SSF53271">
    <property type="entry name" value="PRTase-like"/>
    <property type="match status" value="1"/>
</dbReference>
<dbReference type="HAMAP" id="MF_00583_B">
    <property type="entry name" value="RibP_PPkinase_B"/>
    <property type="match status" value="1"/>
</dbReference>
<dbReference type="RefSeq" id="WP_145444992.1">
    <property type="nucleotide sequence ID" value="NZ_CP036280.1"/>
</dbReference>
<dbReference type="GO" id="GO:0005524">
    <property type="term" value="F:ATP binding"/>
    <property type="evidence" value="ECO:0007669"/>
    <property type="project" value="UniProtKB-KW"/>
</dbReference>
<dbReference type="PANTHER" id="PTHR10210">
    <property type="entry name" value="RIBOSE-PHOSPHATE DIPHOSPHOKINASE FAMILY MEMBER"/>
    <property type="match status" value="1"/>
</dbReference>
<dbReference type="Proteomes" id="UP000320386">
    <property type="component" value="Chromosome"/>
</dbReference>
<keyword evidence="3 12" id="KW-0479">Metal-binding</keyword>
<feature type="domain" description="Ribose-phosphate pyrophosphokinase N-terminal" evidence="13">
    <location>
        <begin position="9"/>
        <end position="125"/>
    </location>
</feature>
<evidence type="ECO:0000256" key="4">
    <source>
        <dbReference type="ARBA" id="ARBA00022727"/>
    </source>
</evidence>
<dbReference type="Gene3D" id="3.40.50.2020">
    <property type="match status" value="2"/>
</dbReference>
<organism evidence="14 15">
    <name type="scientific">Mucisphaera calidilacus</name>
    <dbReference type="NCBI Taxonomy" id="2527982"/>
    <lineage>
        <taxon>Bacteria</taxon>
        <taxon>Pseudomonadati</taxon>
        <taxon>Planctomycetota</taxon>
        <taxon>Phycisphaerae</taxon>
        <taxon>Phycisphaerales</taxon>
        <taxon>Phycisphaeraceae</taxon>
        <taxon>Mucisphaera</taxon>
    </lineage>
</organism>
<dbReference type="InterPro" id="IPR029057">
    <property type="entry name" value="PRTase-like"/>
</dbReference>
<dbReference type="GO" id="GO:0006015">
    <property type="term" value="P:5-phosphoribose 1-diphosphate biosynthetic process"/>
    <property type="evidence" value="ECO:0007669"/>
    <property type="project" value="UniProtKB-UniRule"/>
</dbReference>
<dbReference type="InterPro" id="IPR005946">
    <property type="entry name" value="Rib-P_diPkinase"/>
</dbReference>
<evidence type="ECO:0000256" key="5">
    <source>
        <dbReference type="ARBA" id="ARBA00022741"/>
    </source>
</evidence>
<comment type="subunit">
    <text evidence="12">Homohexamer.</text>
</comment>
<keyword evidence="6 12" id="KW-0418">Kinase</keyword>
<keyword evidence="2 12" id="KW-0808">Transferase</keyword>
<evidence type="ECO:0000256" key="6">
    <source>
        <dbReference type="ARBA" id="ARBA00022777"/>
    </source>
</evidence>
<dbReference type="KEGG" id="mcad:Pan265_06910"/>
<dbReference type="OrthoDB" id="9777067at2"/>
<keyword evidence="12" id="KW-0963">Cytoplasm</keyword>
<comment type="pathway">
    <text evidence="1 12">Metabolic intermediate biosynthesis; 5-phospho-alpha-D-ribose 1-diphosphate biosynthesis; 5-phospho-alpha-D-ribose 1-diphosphate from D-ribose 5-phosphate (route I): step 1/1.</text>
</comment>
<name>A0A518BV66_9BACT</name>
<comment type="catalytic activity">
    <reaction evidence="9 12">
        <text>D-ribose 5-phosphate + ATP = 5-phospho-alpha-D-ribose 1-diphosphate + AMP + H(+)</text>
        <dbReference type="Rhea" id="RHEA:15609"/>
        <dbReference type="ChEBI" id="CHEBI:15378"/>
        <dbReference type="ChEBI" id="CHEBI:30616"/>
        <dbReference type="ChEBI" id="CHEBI:58017"/>
        <dbReference type="ChEBI" id="CHEBI:78346"/>
        <dbReference type="ChEBI" id="CHEBI:456215"/>
        <dbReference type="EC" id="2.7.6.1"/>
    </reaction>
</comment>
<dbReference type="SMART" id="SM01400">
    <property type="entry name" value="Pribosyltran_N"/>
    <property type="match status" value="1"/>
</dbReference>
<dbReference type="NCBIfam" id="TIGR01251">
    <property type="entry name" value="ribP_PPkin"/>
    <property type="match status" value="1"/>
</dbReference>
<dbReference type="GO" id="GO:0016301">
    <property type="term" value="F:kinase activity"/>
    <property type="evidence" value="ECO:0007669"/>
    <property type="project" value="UniProtKB-KW"/>
</dbReference>
<evidence type="ECO:0000313" key="14">
    <source>
        <dbReference type="EMBL" id="QDU70851.1"/>
    </source>
</evidence>
<accession>A0A518BV66</accession>
<dbReference type="NCBIfam" id="NF002320">
    <property type="entry name" value="PRK01259.1"/>
    <property type="match status" value="1"/>
</dbReference>
<dbReference type="GO" id="GO:0005737">
    <property type="term" value="C:cytoplasm"/>
    <property type="evidence" value="ECO:0007669"/>
    <property type="project" value="UniProtKB-SubCell"/>
</dbReference>
<keyword evidence="4 12" id="KW-0545">Nucleotide biosynthesis</keyword>
<dbReference type="GO" id="GO:0002189">
    <property type="term" value="C:ribose phosphate diphosphokinase complex"/>
    <property type="evidence" value="ECO:0007669"/>
    <property type="project" value="TreeGrafter"/>
</dbReference>
<feature type="active site" evidence="12">
    <location>
        <position position="199"/>
    </location>
</feature>
<evidence type="ECO:0000256" key="12">
    <source>
        <dbReference type="HAMAP-Rule" id="MF_00583"/>
    </source>
</evidence>
<dbReference type="CDD" id="cd06223">
    <property type="entry name" value="PRTases_typeI"/>
    <property type="match status" value="1"/>
</dbReference>
<dbReference type="PROSITE" id="PS00114">
    <property type="entry name" value="PRPP_SYNTHASE"/>
    <property type="match status" value="1"/>
</dbReference>
<evidence type="ECO:0000256" key="10">
    <source>
        <dbReference type="ARBA" id="ARBA00054914"/>
    </source>
</evidence>
<sequence length="327" mass="35868">MSEADRDLIKIFGGKGSRELTERICRYLQLPVGQGKTEMFPDGELIVKIDEDVRGRDCFVIQSTSNPVNTHLMELLIYIDCLRRASARRITAVIPYFGYARQDRKDEGRVPITAKLVANMITAAGADRVLTIDLHAAQIQGFFDIPVDHLNATPVIEGYLETIRDEIDPVCLVSPDVGNVKLASVYASLLGGDFAIIDKRRRSGTEVVSANIIGDVDGRNVVMVDDMISTAGTICEAAKLVKERGAKNIFAACTHAVLVGLAMERLRDAPFSRVIVTDTIPAGPRCAPIQDKLVELTVSELLGEAIHRIHHNRSVSNLFKGFDGSKR</sequence>
<feature type="binding site" evidence="12">
    <location>
        <begin position="42"/>
        <end position="44"/>
    </location>
    <ligand>
        <name>ATP</name>
        <dbReference type="ChEBI" id="CHEBI:30616"/>
    </ligand>
</feature>
<evidence type="ECO:0000313" key="15">
    <source>
        <dbReference type="Proteomes" id="UP000320386"/>
    </source>
</evidence>
<dbReference type="EMBL" id="CP036280">
    <property type="protein sequence ID" value="QDU70851.1"/>
    <property type="molecule type" value="Genomic_DNA"/>
</dbReference>
<dbReference type="Pfam" id="PF14572">
    <property type="entry name" value="Pribosyl_synth"/>
    <property type="match status" value="1"/>
</dbReference>
<proteinExistence type="inferred from homology"/>
<dbReference type="InterPro" id="IPR000842">
    <property type="entry name" value="PRib_PP_synth_CS"/>
</dbReference>
<dbReference type="EC" id="2.7.6.1" evidence="12"/>
<dbReference type="PANTHER" id="PTHR10210:SF41">
    <property type="entry name" value="RIBOSE-PHOSPHATE PYROPHOSPHOKINASE 1, CHLOROPLASTIC"/>
    <property type="match status" value="1"/>
</dbReference>
<dbReference type="GO" id="GO:0000287">
    <property type="term" value="F:magnesium ion binding"/>
    <property type="evidence" value="ECO:0007669"/>
    <property type="project" value="UniProtKB-UniRule"/>
</dbReference>
<feature type="binding site" evidence="12">
    <location>
        <begin position="101"/>
        <end position="102"/>
    </location>
    <ligand>
        <name>ATP</name>
        <dbReference type="ChEBI" id="CHEBI:30616"/>
    </ligand>
</feature>
<dbReference type="GO" id="GO:0004749">
    <property type="term" value="F:ribose phosphate diphosphokinase activity"/>
    <property type="evidence" value="ECO:0007669"/>
    <property type="project" value="UniProtKB-UniRule"/>
</dbReference>
<keyword evidence="15" id="KW-1185">Reference proteome</keyword>
<evidence type="ECO:0000259" key="13">
    <source>
        <dbReference type="Pfam" id="PF13793"/>
    </source>
</evidence>
<evidence type="ECO:0000256" key="1">
    <source>
        <dbReference type="ARBA" id="ARBA00004996"/>
    </source>
</evidence>
<dbReference type="GO" id="GO:0006164">
    <property type="term" value="P:purine nucleotide biosynthetic process"/>
    <property type="evidence" value="ECO:0007669"/>
    <property type="project" value="TreeGrafter"/>
</dbReference>
<gene>
    <name evidence="12 14" type="primary">prs</name>
    <name evidence="14" type="ORF">Pan265_06910</name>
</gene>
<comment type="similarity">
    <text evidence="11 12">Belongs to the ribose-phosphate pyrophosphokinase family. Class I subfamily.</text>
</comment>
<keyword evidence="8 12" id="KW-0460">Magnesium</keyword>
<feature type="binding site" evidence="12">
    <location>
        <position position="135"/>
    </location>
    <ligand>
        <name>Mg(2+)</name>
        <dbReference type="ChEBI" id="CHEBI:18420"/>
    </ligand>
</feature>
<evidence type="ECO:0000256" key="9">
    <source>
        <dbReference type="ARBA" id="ARBA00049535"/>
    </source>
</evidence>
<evidence type="ECO:0000256" key="11">
    <source>
        <dbReference type="ARBA" id="ARBA00061444"/>
    </source>
</evidence>
<evidence type="ECO:0000256" key="3">
    <source>
        <dbReference type="ARBA" id="ARBA00022723"/>
    </source>
</evidence>
<comment type="subcellular location">
    <subcellularLocation>
        <location evidence="12">Cytoplasm</location>
    </subcellularLocation>
</comment>
<comment type="function">
    <text evidence="10 12">Involved in the biosynthesis of the central metabolite phospho-alpha-D-ribosyl-1-pyrophosphate (PRPP) via the transfer of pyrophosphoryl group from ATP to 1-hydroxyl of ribose-5-phosphate (Rib-5-P).</text>
</comment>
<protein>
    <recommendedName>
        <fullName evidence="12">Ribose-phosphate pyrophosphokinase</fullName>
        <shortName evidence="12">RPPK</shortName>
        <ecNumber evidence="12">2.7.6.1</ecNumber>
    </recommendedName>
    <alternativeName>
        <fullName evidence="12">5-phospho-D-ribosyl alpha-1-diphosphate synthase</fullName>
    </alternativeName>
    <alternativeName>
        <fullName evidence="12">Phosphoribosyl diphosphate synthase</fullName>
    </alternativeName>
    <alternativeName>
        <fullName evidence="12">Phosphoribosyl pyrophosphate synthase</fullName>
        <shortName evidence="12">P-Rib-PP synthase</shortName>
        <shortName evidence="12">PRPP synthase</shortName>
        <shortName evidence="12">PRPPase</shortName>
    </alternativeName>
</protein>
<feature type="binding site" evidence="12">
    <location>
        <position position="176"/>
    </location>
    <ligand>
        <name>Mg(2+)</name>
        <dbReference type="ChEBI" id="CHEBI:18420"/>
    </ligand>
</feature>
<dbReference type="InterPro" id="IPR000836">
    <property type="entry name" value="PRTase_dom"/>
</dbReference>
<feature type="binding site" evidence="12">
    <location>
        <position position="225"/>
    </location>
    <ligand>
        <name>D-ribose 5-phosphate</name>
        <dbReference type="ChEBI" id="CHEBI:78346"/>
    </ligand>
</feature>
<dbReference type="AlphaFoldDB" id="A0A518BV66"/>
<comment type="caution">
    <text evidence="12">Lacks conserved residue(s) required for the propagation of feature annotation.</text>
</comment>
<dbReference type="FunFam" id="3.40.50.2020:FF:000001">
    <property type="entry name" value="Ribose-phosphate pyrophosphokinase"/>
    <property type="match status" value="1"/>
</dbReference>
<feature type="binding site" evidence="12">
    <location>
        <position position="201"/>
    </location>
    <ligand>
        <name>D-ribose 5-phosphate</name>
        <dbReference type="ChEBI" id="CHEBI:78346"/>
    </ligand>
</feature>
<evidence type="ECO:0000256" key="8">
    <source>
        <dbReference type="ARBA" id="ARBA00022842"/>
    </source>
</evidence>
<dbReference type="GO" id="GO:0009156">
    <property type="term" value="P:ribonucleoside monophosphate biosynthetic process"/>
    <property type="evidence" value="ECO:0007669"/>
    <property type="project" value="InterPro"/>
</dbReference>
<reference evidence="14 15" key="1">
    <citation type="submission" date="2019-02" db="EMBL/GenBank/DDBJ databases">
        <title>Deep-cultivation of Planctomycetes and their phenomic and genomic characterization uncovers novel biology.</title>
        <authorList>
            <person name="Wiegand S."/>
            <person name="Jogler M."/>
            <person name="Boedeker C."/>
            <person name="Pinto D."/>
            <person name="Vollmers J."/>
            <person name="Rivas-Marin E."/>
            <person name="Kohn T."/>
            <person name="Peeters S.H."/>
            <person name="Heuer A."/>
            <person name="Rast P."/>
            <person name="Oberbeckmann S."/>
            <person name="Bunk B."/>
            <person name="Jeske O."/>
            <person name="Meyerdierks A."/>
            <person name="Storesund J.E."/>
            <person name="Kallscheuer N."/>
            <person name="Luecker S."/>
            <person name="Lage O.M."/>
            <person name="Pohl T."/>
            <person name="Merkel B.J."/>
            <person name="Hornburger P."/>
            <person name="Mueller R.-W."/>
            <person name="Bruemmer F."/>
            <person name="Labrenz M."/>
            <person name="Spormann A.M."/>
            <person name="Op den Camp H."/>
            <person name="Overmann J."/>
            <person name="Amann R."/>
            <person name="Jetten M.S.M."/>
            <person name="Mascher T."/>
            <person name="Medema M.H."/>
            <person name="Devos D.P."/>
            <person name="Kaster A.-K."/>
            <person name="Ovreas L."/>
            <person name="Rohde M."/>
            <person name="Galperin M.Y."/>
            <person name="Jogler C."/>
        </authorList>
    </citation>
    <scope>NUCLEOTIDE SEQUENCE [LARGE SCALE GENOMIC DNA]</scope>
    <source>
        <strain evidence="14 15">Pan265</strain>
    </source>
</reference>
<keyword evidence="5 12" id="KW-0547">Nucleotide-binding</keyword>
<dbReference type="UniPathway" id="UPA00087">
    <property type="reaction ID" value="UER00172"/>
</dbReference>
<dbReference type="InterPro" id="IPR037515">
    <property type="entry name" value="Rib-P_diPkinase_bac"/>
</dbReference>
<dbReference type="Pfam" id="PF13793">
    <property type="entry name" value="Pribosyltran_N"/>
    <property type="match status" value="1"/>
</dbReference>
<keyword evidence="7 12" id="KW-0067">ATP-binding</keyword>
<evidence type="ECO:0000256" key="2">
    <source>
        <dbReference type="ARBA" id="ARBA00022679"/>
    </source>
</evidence>